<dbReference type="OrthoDB" id="2012130at2759"/>
<dbReference type="PROSITE" id="PS00715">
    <property type="entry name" value="SIGMA70_1"/>
    <property type="match status" value="1"/>
</dbReference>
<keyword evidence="2" id="KW-0805">Transcription regulation</keyword>
<dbReference type="GO" id="GO:0003677">
    <property type="term" value="F:DNA binding"/>
    <property type="evidence" value="ECO:0007669"/>
    <property type="project" value="UniProtKB-KW"/>
</dbReference>
<evidence type="ECO:0000256" key="1">
    <source>
        <dbReference type="ARBA" id="ARBA00007788"/>
    </source>
</evidence>
<dbReference type="InterPro" id="IPR013325">
    <property type="entry name" value="RNA_pol_sigma_r2"/>
</dbReference>
<dbReference type="InterPro" id="IPR007630">
    <property type="entry name" value="RNA_pol_sigma70_r4"/>
</dbReference>
<gene>
    <name evidence="7" type="ORF">FRX31_033367</name>
</gene>
<evidence type="ECO:0000259" key="6">
    <source>
        <dbReference type="PROSITE" id="PS00715"/>
    </source>
</evidence>
<evidence type="ECO:0000256" key="5">
    <source>
        <dbReference type="ARBA" id="ARBA00023163"/>
    </source>
</evidence>
<dbReference type="GO" id="GO:0006352">
    <property type="term" value="P:DNA-templated transcription initiation"/>
    <property type="evidence" value="ECO:0007669"/>
    <property type="project" value="InterPro"/>
</dbReference>
<dbReference type="SUPFAM" id="SSF88946">
    <property type="entry name" value="Sigma2 domain of RNA polymerase sigma factors"/>
    <property type="match status" value="1"/>
</dbReference>
<comment type="caution">
    <text evidence="7">The sequence shown here is derived from an EMBL/GenBank/DDBJ whole genome shotgun (WGS) entry which is preliminary data.</text>
</comment>
<evidence type="ECO:0000256" key="4">
    <source>
        <dbReference type="ARBA" id="ARBA00023125"/>
    </source>
</evidence>
<dbReference type="InterPro" id="IPR013324">
    <property type="entry name" value="RNA_pol_sigma_r3/r4-like"/>
</dbReference>
<dbReference type="Pfam" id="PF04539">
    <property type="entry name" value="Sigma70_r3"/>
    <property type="match status" value="1"/>
</dbReference>
<dbReference type="InterPro" id="IPR007627">
    <property type="entry name" value="RNA_pol_sigma70_r2"/>
</dbReference>
<dbReference type="SUPFAM" id="SSF88659">
    <property type="entry name" value="Sigma3 and sigma4 domains of RNA polymerase sigma factors"/>
    <property type="match status" value="2"/>
</dbReference>
<feature type="domain" description="RNA polymerase sigma-70" evidence="6">
    <location>
        <begin position="290"/>
        <end position="303"/>
    </location>
</feature>
<dbReference type="PRINTS" id="PR00046">
    <property type="entry name" value="SIGMA70FCT"/>
</dbReference>
<organism evidence="7 8">
    <name type="scientific">Thalictrum thalictroides</name>
    <name type="common">Rue-anemone</name>
    <name type="synonym">Anemone thalictroides</name>
    <dbReference type="NCBI Taxonomy" id="46969"/>
    <lineage>
        <taxon>Eukaryota</taxon>
        <taxon>Viridiplantae</taxon>
        <taxon>Streptophyta</taxon>
        <taxon>Embryophyta</taxon>
        <taxon>Tracheophyta</taxon>
        <taxon>Spermatophyta</taxon>
        <taxon>Magnoliopsida</taxon>
        <taxon>Ranunculales</taxon>
        <taxon>Ranunculaceae</taxon>
        <taxon>Thalictroideae</taxon>
        <taxon>Thalictrum</taxon>
    </lineage>
</organism>
<dbReference type="Pfam" id="PF04542">
    <property type="entry name" value="Sigma70_r2"/>
    <property type="match status" value="1"/>
</dbReference>
<proteinExistence type="inferred from homology"/>
<dbReference type="GO" id="GO:0016987">
    <property type="term" value="F:sigma factor activity"/>
    <property type="evidence" value="ECO:0007669"/>
    <property type="project" value="UniProtKB-KW"/>
</dbReference>
<dbReference type="Proteomes" id="UP000554482">
    <property type="component" value="Unassembled WGS sequence"/>
</dbReference>
<keyword evidence="5" id="KW-0804">Transcription</keyword>
<dbReference type="AlphaFoldDB" id="A0A7J6UWP7"/>
<dbReference type="Pfam" id="PF04545">
    <property type="entry name" value="Sigma70_r4"/>
    <property type="match status" value="1"/>
</dbReference>
<keyword evidence="4" id="KW-0238">DNA-binding</keyword>
<keyword evidence="8" id="KW-1185">Reference proteome</keyword>
<protein>
    <submittedName>
        <fullName evidence="7">Rna polymerase sigma factor siga</fullName>
    </submittedName>
</protein>
<evidence type="ECO:0000256" key="2">
    <source>
        <dbReference type="ARBA" id="ARBA00023015"/>
    </source>
</evidence>
<dbReference type="PANTHER" id="PTHR30603">
    <property type="entry name" value="RNA POLYMERASE SIGMA FACTOR RPO"/>
    <property type="match status" value="1"/>
</dbReference>
<dbReference type="NCBIfam" id="TIGR02937">
    <property type="entry name" value="sigma70-ECF"/>
    <property type="match status" value="1"/>
</dbReference>
<dbReference type="PANTHER" id="PTHR30603:SF14">
    <property type="entry name" value="RNA POLYMERASE SIGMA FACTOR SIGA"/>
    <property type="match status" value="1"/>
</dbReference>
<evidence type="ECO:0000313" key="7">
    <source>
        <dbReference type="EMBL" id="KAF5177044.1"/>
    </source>
</evidence>
<dbReference type="InterPro" id="IPR050239">
    <property type="entry name" value="Sigma-70_RNA_pol_init_factors"/>
</dbReference>
<accession>A0A7J6UWP7</accession>
<sequence>MATAAVIGVSAGKHLLSSSLYYSDITDKLHSVYHDHGLIQYQTVLPIISAKKSTHFGPSFPHDQHTKAIQEHVNALAAAASVTAETVSLHKLDSVERGSFDFESSTLEALLLLQKSMLEKQWNLSFERKGVLIEPIEQRCKKVGVINSGISARQRRSMRKYVACNSNVVSPSRNKNIGSTVSPDLLGDRSKSYVKGVLSVELLTHAEVVHLSKKIKAGLSLEDYKSRLKKRLGYTPSDEQLATSLKISRAELRSKLIECSLARERLAMSNVRLVISIAQKYENMGAEMADLVQGGLIGLVRGIEKFDSSKGFKISTYVYWWIRQGVSRALIENSRTLRLPTHLHERLSLIRNAKIRLEDEGITPSIERIAESLNMSQKKVRNATEQAISKVFSLDREAFPSLNGLPGETLHSYIADTRLENNPWHGIDEWTLKVEVNNLIKTTLREREQDIVRLYYGLDKECLTWEDISKRIGLSRERVRQVGLVALEKLKHAARRKKLEAMLVKH</sequence>
<dbReference type="InterPro" id="IPR014284">
    <property type="entry name" value="RNA_pol_sigma-70_dom"/>
</dbReference>
<evidence type="ECO:0000256" key="3">
    <source>
        <dbReference type="ARBA" id="ARBA00023082"/>
    </source>
</evidence>
<comment type="similarity">
    <text evidence="1">Belongs to the sigma-70 factor family.</text>
</comment>
<dbReference type="InterPro" id="IPR000943">
    <property type="entry name" value="RNA_pol_sigma70"/>
</dbReference>
<keyword evidence="3" id="KW-0731">Sigma factor</keyword>
<name>A0A7J6UWP7_THATH</name>
<dbReference type="InterPro" id="IPR036388">
    <property type="entry name" value="WH-like_DNA-bd_sf"/>
</dbReference>
<dbReference type="InterPro" id="IPR007624">
    <property type="entry name" value="RNA_pol_sigma70_r3"/>
</dbReference>
<dbReference type="Gene3D" id="1.10.601.10">
    <property type="entry name" value="RNA Polymerase Primary Sigma Factor"/>
    <property type="match status" value="1"/>
</dbReference>
<dbReference type="Gene3D" id="1.10.10.10">
    <property type="entry name" value="Winged helix-like DNA-binding domain superfamily/Winged helix DNA-binding domain"/>
    <property type="match status" value="2"/>
</dbReference>
<reference evidence="7 8" key="1">
    <citation type="submission" date="2020-06" db="EMBL/GenBank/DDBJ databases">
        <title>Transcriptomic and genomic resources for Thalictrum thalictroides and T. hernandezii: Facilitating candidate gene discovery in an emerging model plant lineage.</title>
        <authorList>
            <person name="Arias T."/>
            <person name="Riano-Pachon D.M."/>
            <person name="Di Stilio V.S."/>
        </authorList>
    </citation>
    <scope>NUCLEOTIDE SEQUENCE [LARGE SCALE GENOMIC DNA]</scope>
    <source>
        <strain evidence="8">cv. WT478/WT964</strain>
        <tissue evidence="7">Leaves</tissue>
    </source>
</reference>
<evidence type="ECO:0000313" key="8">
    <source>
        <dbReference type="Proteomes" id="UP000554482"/>
    </source>
</evidence>
<dbReference type="EMBL" id="JABWDY010041896">
    <property type="protein sequence ID" value="KAF5177044.1"/>
    <property type="molecule type" value="Genomic_DNA"/>
</dbReference>